<dbReference type="RefSeq" id="WP_145358814.1">
    <property type="nucleotide sequence ID" value="NZ_CP036265.1"/>
</dbReference>
<dbReference type="EMBL" id="CP036265">
    <property type="protein sequence ID" value="QDT15920.1"/>
    <property type="molecule type" value="Genomic_DNA"/>
</dbReference>
<feature type="region of interest" description="Disordered" evidence="1">
    <location>
        <begin position="41"/>
        <end position="62"/>
    </location>
</feature>
<gene>
    <name evidence="3" type="ORF">CA12_20180</name>
</gene>
<dbReference type="Proteomes" id="UP000318741">
    <property type="component" value="Chromosome"/>
</dbReference>
<evidence type="ECO:0000256" key="1">
    <source>
        <dbReference type="SAM" id="MobiDB-lite"/>
    </source>
</evidence>
<keyword evidence="2" id="KW-0472">Membrane</keyword>
<keyword evidence="4" id="KW-1185">Reference proteome</keyword>
<keyword evidence="2" id="KW-1133">Transmembrane helix</keyword>
<keyword evidence="2" id="KW-0812">Transmembrane</keyword>
<reference evidence="3 4" key="1">
    <citation type="submission" date="2019-02" db="EMBL/GenBank/DDBJ databases">
        <title>Deep-cultivation of Planctomycetes and their phenomic and genomic characterization uncovers novel biology.</title>
        <authorList>
            <person name="Wiegand S."/>
            <person name="Jogler M."/>
            <person name="Boedeker C."/>
            <person name="Pinto D."/>
            <person name="Vollmers J."/>
            <person name="Rivas-Marin E."/>
            <person name="Kohn T."/>
            <person name="Peeters S.H."/>
            <person name="Heuer A."/>
            <person name="Rast P."/>
            <person name="Oberbeckmann S."/>
            <person name="Bunk B."/>
            <person name="Jeske O."/>
            <person name="Meyerdierks A."/>
            <person name="Storesund J.E."/>
            <person name="Kallscheuer N."/>
            <person name="Luecker S."/>
            <person name="Lage O.M."/>
            <person name="Pohl T."/>
            <person name="Merkel B.J."/>
            <person name="Hornburger P."/>
            <person name="Mueller R.-W."/>
            <person name="Bruemmer F."/>
            <person name="Labrenz M."/>
            <person name="Spormann A.M."/>
            <person name="Op den Camp H."/>
            <person name="Overmann J."/>
            <person name="Amann R."/>
            <person name="Jetten M.S.M."/>
            <person name="Mascher T."/>
            <person name="Medema M.H."/>
            <person name="Devos D.P."/>
            <person name="Kaster A.-K."/>
            <person name="Ovreas L."/>
            <person name="Rohde M."/>
            <person name="Galperin M.Y."/>
            <person name="Jogler C."/>
        </authorList>
    </citation>
    <scope>NUCLEOTIDE SEQUENCE [LARGE SCALE GENOMIC DNA]</scope>
    <source>
        <strain evidence="3 4">CA12</strain>
    </source>
</reference>
<evidence type="ECO:0000313" key="4">
    <source>
        <dbReference type="Proteomes" id="UP000318741"/>
    </source>
</evidence>
<accession>A0A517P968</accession>
<evidence type="ECO:0000256" key="2">
    <source>
        <dbReference type="SAM" id="Phobius"/>
    </source>
</evidence>
<protein>
    <submittedName>
        <fullName evidence="3">Uncharacterized protein</fullName>
    </submittedName>
</protein>
<dbReference type="OrthoDB" id="292737at2"/>
<feature type="transmembrane region" description="Helical" evidence="2">
    <location>
        <begin position="150"/>
        <end position="183"/>
    </location>
</feature>
<feature type="transmembrane region" description="Helical" evidence="2">
    <location>
        <begin position="71"/>
        <end position="96"/>
    </location>
</feature>
<organism evidence="3 4">
    <name type="scientific">Alienimonas californiensis</name>
    <dbReference type="NCBI Taxonomy" id="2527989"/>
    <lineage>
        <taxon>Bacteria</taxon>
        <taxon>Pseudomonadati</taxon>
        <taxon>Planctomycetota</taxon>
        <taxon>Planctomycetia</taxon>
        <taxon>Planctomycetales</taxon>
        <taxon>Planctomycetaceae</taxon>
        <taxon>Alienimonas</taxon>
    </lineage>
</organism>
<evidence type="ECO:0000313" key="3">
    <source>
        <dbReference type="EMBL" id="QDT15920.1"/>
    </source>
</evidence>
<dbReference type="AlphaFoldDB" id="A0A517P968"/>
<name>A0A517P968_9PLAN</name>
<proteinExistence type="predicted"/>
<sequence>MSIPDACPMCGSSRSHFKLSRSTGRAKCGVCGEVFESDGDDVGGGTALERPRRSGSGGRGRAADRVKSPAIALLVVGGLSLLSSLGYSALTGVAALNGPPPPEPGLAPAEAAGRKAGFYIGAIGFPLATLTLTGLILMGGYQMLNVQSWGWALTGTLAAMVPCCNFTALIGFPIGIWVLIVLFDPQVKAAFR</sequence>
<feature type="transmembrane region" description="Helical" evidence="2">
    <location>
        <begin position="116"/>
        <end position="138"/>
    </location>
</feature>
<dbReference type="KEGG" id="acaf:CA12_20180"/>